<dbReference type="InterPro" id="IPR057499">
    <property type="entry name" value="Kelch_FKB95"/>
</dbReference>
<gene>
    <name evidence="3" type="ORF">NCGR_LOCUS10891</name>
</gene>
<dbReference type="InterPro" id="IPR050354">
    <property type="entry name" value="F-box/kelch-repeat_ARATH"/>
</dbReference>
<evidence type="ECO:0000313" key="3">
    <source>
        <dbReference type="EMBL" id="CAD6216712.1"/>
    </source>
</evidence>
<dbReference type="SUPFAM" id="SSF117281">
    <property type="entry name" value="Kelch motif"/>
    <property type="match status" value="1"/>
</dbReference>
<dbReference type="PANTHER" id="PTHR24414">
    <property type="entry name" value="F-BOX/KELCH-REPEAT PROTEIN SKIP4"/>
    <property type="match status" value="1"/>
</dbReference>
<organism evidence="3 4">
    <name type="scientific">Miscanthus lutarioriparius</name>
    <dbReference type="NCBI Taxonomy" id="422564"/>
    <lineage>
        <taxon>Eukaryota</taxon>
        <taxon>Viridiplantae</taxon>
        <taxon>Streptophyta</taxon>
        <taxon>Embryophyta</taxon>
        <taxon>Tracheophyta</taxon>
        <taxon>Spermatophyta</taxon>
        <taxon>Magnoliopsida</taxon>
        <taxon>Liliopsida</taxon>
        <taxon>Poales</taxon>
        <taxon>Poaceae</taxon>
        <taxon>PACMAD clade</taxon>
        <taxon>Panicoideae</taxon>
        <taxon>Andropogonodae</taxon>
        <taxon>Andropogoneae</taxon>
        <taxon>Saccharinae</taxon>
        <taxon>Miscanthus</taxon>
    </lineage>
</organism>
<dbReference type="Proteomes" id="UP000604825">
    <property type="component" value="Unassembled WGS sequence"/>
</dbReference>
<dbReference type="InterPro" id="IPR006652">
    <property type="entry name" value="Kelch_1"/>
</dbReference>
<feature type="domain" description="FKB95-like N-terminal Kelch" evidence="2">
    <location>
        <begin position="104"/>
        <end position="361"/>
    </location>
</feature>
<dbReference type="AlphaFoldDB" id="A0A811N6M4"/>
<evidence type="ECO:0000259" key="2">
    <source>
        <dbReference type="Pfam" id="PF25210"/>
    </source>
</evidence>
<feature type="region of interest" description="Disordered" evidence="1">
    <location>
        <begin position="410"/>
        <end position="439"/>
    </location>
</feature>
<reference evidence="3" key="1">
    <citation type="submission" date="2020-10" db="EMBL/GenBank/DDBJ databases">
        <authorList>
            <person name="Han B."/>
            <person name="Lu T."/>
            <person name="Zhao Q."/>
            <person name="Huang X."/>
            <person name="Zhao Y."/>
        </authorList>
    </citation>
    <scope>NUCLEOTIDE SEQUENCE</scope>
</reference>
<keyword evidence="4" id="KW-1185">Reference proteome</keyword>
<dbReference type="SMART" id="SM00612">
    <property type="entry name" value="Kelch"/>
    <property type="match status" value="1"/>
</dbReference>
<dbReference type="OrthoDB" id="45365at2759"/>
<dbReference type="CDD" id="cd22152">
    <property type="entry name" value="F-box_AtAFR-like"/>
    <property type="match status" value="1"/>
</dbReference>
<comment type="caution">
    <text evidence="3">The sequence shown here is derived from an EMBL/GenBank/DDBJ whole genome shotgun (WGS) entry which is preliminary data.</text>
</comment>
<dbReference type="EMBL" id="CAJGYO010000003">
    <property type="protein sequence ID" value="CAD6216712.1"/>
    <property type="molecule type" value="Genomic_DNA"/>
</dbReference>
<dbReference type="Pfam" id="PF25210">
    <property type="entry name" value="Kelch_FKB95"/>
    <property type="match status" value="1"/>
</dbReference>
<proteinExistence type="predicted"/>
<dbReference type="Gene3D" id="2.120.10.80">
    <property type="entry name" value="Kelch-type beta propeller"/>
    <property type="match status" value="1"/>
</dbReference>
<protein>
    <recommendedName>
        <fullName evidence="2">FKB95-like N-terminal Kelch domain-containing protein</fullName>
    </recommendedName>
</protein>
<sequence>MSASAEPTSSRQPTAQVRGSLIPALPDDLAVHCIALLPRAAHPSLALVSRAFHTLMCRHPEPLLAARRALRRSEPHILLSLRPPSSASPLFFLLLPNPGWPPLPLPSPPIPVSSSASAATDGNRLFLVGGSVSAVPAASVQILDPRARSWSVGPRLSSTREFAAAVAHSGVLFVAGGCVPSSPFWAEALDLSTPHAKWRAVASPAHLREKWMHGCASLAGKVLAVADRGGLAYDPKAPPAEAWAPVSPVLDMGWKGRAAVVEGILYSYDYLGQVKGYDPDTDSWSTVEGLERELPKFLCGATLANVGGLLYLVWEGKWKGKGKGKGNGEVRSMVVIEWASIRITRVDEGRLRGKVVSRDTILFLDVPRVADITVVVSPVINASTRGDPDRWEWADEGFVKGQKHLLKTIKRKKKSSQDAHSDLQPAPGKTAPGTENIEIGKYGGLEKEVETLMRLKRDKALLMQDCQMEAQQNCKSPQYGTY</sequence>
<evidence type="ECO:0000313" key="4">
    <source>
        <dbReference type="Proteomes" id="UP000604825"/>
    </source>
</evidence>
<name>A0A811N6M4_9POAL</name>
<dbReference type="PANTHER" id="PTHR24414:SF23">
    <property type="entry name" value="F-BOX_KELCH-REPEAT PROTEIN SKIP6"/>
    <property type="match status" value="1"/>
</dbReference>
<dbReference type="InterPro" id="IPR015915">
    <property type="entry name" value="Kelch-typ_b-propeller"/>
</dbReference>
<accession>A0A811N6M4</accession>
<evidence type="ECO:0000256" key="1">
    <source>
        <dbReference type="SAM" id="MobiDB-lite"/>
    </source>
</evidence>